<gene>
    <name evidence="1" type="ORF">L9G74_04170</name>
</gene>
<name>A0ABT2FH21_9GAMM</name>
<protein>
    <submittedName>
        <fullName evidence="1">Uncharacterized protein</fullName>
    </submittedName>
</protein>
<dbReference type="RefSeq" id="WP_238895016.1">
    <property type="nucleotide sequence ID" value="NZ_JAKOGG010000002.1"/>
</dbReference>
<comment type="caution">
    <text evidence="1">The sequence shown here is derived from an EMBL/GenBank/DDBJ whole genome shotgun (WGS) entry which is preliminary data.</text>
</comment>
<keyword evidence="2" id="KW-1185">Reference proteome</keyword>
<evidence type="ECO:0000313" key="1">
    <source>
        <dbReference type="EMBL" id="MCS4555622.1"/>
    </source>
</evidence>
<dbReference type="Proteomes" id="UP001201549">
    <property type="component" value="Unassembled WGS sequence"/>
</dbReference>
<reference evidence="2" key="1">
    <citation type="submission" date="2023-07" db="EMBL/GenBank/DDBJ databases">
        <title>Shewanella mangrovi sp. nov., an acetaldehyde- degrading bacterium isolated from mangrove sediment.</title>
        <authorList>
            <person name="Liu Y."/>
        </authorList>
    </citation>
    <scope>NUCLEOTIDE SEQUENCE [LARGE SCALE GENOMIC DNA]</scope>
    <source>
        <strain evidence="2">C32</strain>
    </source>
</reference>
<proteinExistence type="predicted"/>
<accession>A0ABT2FH21</accession>
<dbReference type="EMBL" id="JAKOGG010000002">
    <property type="protein sequence ID" value="MCS4555622.1"/>
    <property type="molecule type" value="Genomic_DNA"/>
</dbReference>
<sequence length="238" mass="28159">MYYWRQQDFEGLKAISEYYASRPGYELFSEYCQLKERGLKKPALAKLRAFVAQVQQRPIAEQREISQELLELVYRHRDVYSIQSFPLAMMQQQVMEQWRDEQPDNIIPWRWLALARNDFDCYDKVLELDPNDQIAIGAMAYRCIHIVDFHCHHLGEGVFLGELPASRRILDEARGFIAKLTNSEQQQRYRQDVDELARMLDCWEEYAAITAADKPDFADWCEAKGDAFNFWSTVYYAK</sequence>
<organism evidence="1 2">
    <name type="scientific">Shewanella electrica</name>
    <dbReference type="NCBI Taxonomy" id="515560"/>
    <lineage>
        <taxon>Bacteria</taxon>
        <taxon>Pseudomonadati</taxon>
        <taxon>Pseudomonadota</taxon>
        <taxon>Gammaproteobacteria</taxon>
        <taxon>Alteromonadales</taxon>
        <taxon>Shewanellaceae</taxon>
        <taxon>Shewanella</taxon>
    </lineage>
</organism>
<evidence type="ECO:0000313" key="2">
    <source>
        <dbReference type="Proteomes" id="UP001201549"/>
    </source>
</evidence>